<protein>
    <recommendedName>
        <fullName evidence="2">dUTP diphosphatase</fullName>
        <ecNumber evidence="2">3.6.1.23</ecNumber>
    </recommendedName>
</protein>
<dbReference type="EMBL" id="MN739216">
    <property type="protein sequence ID" value="QHS94085.1"/>
    <property type="molecule type" value="Genomic_DNA"/>
</dbReference>
<dbReference type="Gene3D" id="2.70.40.10">
    <property type="match status" value="1"/>
</dbReference>
<evidence type="ECO:0000313" key="7">
    <source>
        <dbReference type="EMBL" id="QHS94085.1"/>
    </source>
</evidence>
<feature type="region of interest" description="Disordered" evidence="5">
    <location>
        <begin position="1"/>
        <end position="163"/>
    </location>
</feature>
<evidence type="ECO:0000256" key="1">
    <source>
        <dbReference type="ARBA" id="ARBA00006581"/>
    </source>
</evidence>
<dbReference type="SUPFAM" id="SSF51283">
    <property type="entry name" value="dUTPase-like"/>
    <property type="match status" value="1"/>
</dbReference>
<accession>A0A6C0BNU2</accession>
<dbReference type="AlphaFoldDB" id="A0A6C0BNU2"/>
<dbReference type="PANTHER" id="PTHR11241">
    <property type="entry name" value="DEOXYURIDINE 5'-TRIPHOSPHATE NUCLEOTIDOHYDROLASE"/>
    <property type="match status" value="1"/>
</dbReference>
<dbReference type="InterPro" id="IPR029054">
    <property type="entry name" value="dUTPase-like"/>
</dbReference>
<feature type="compositionally biased region" description="Polar residues" evidence="5">
    <location>
        <begin position="143"/>
        <end position="155"/>
    </location>
</feature>
<keyword evidence="4" id="KW-0546">Nucleotide metabolism</keyword>
<dbReference type="InterPro" id="IPR036157">
    <property type="entry name" value="dUTPase-like_sf"/>
</dbReference>
<proteinExistence type="inferred from homology"/>
<dbReference type="GO" id="GO:0046081">
    <property type="term" value="P:dUTP catabolic process"/>
    <property type="evidence" value="ECO:0007669"/>
    <property type="project" value="InterPro"/>
</dbReference>
<feature type="domain" description="dUTPase-like" evidence="6">
    <location>
        <begin position="179"/>
        <end position="306"/>
    </location>
</feature>
<dbReference type="NCBIfam" id="TIGR00576">
    <property type="entry name" value="dut"/>
    <property type="match status" value="1"/>
</dbReference>
<dbReference type="CDD" id="cd07557">
    <property type="entry name" value="trimeric_dUTPase"/>
    <property type="match status" value="1"/>
</dbReference>
<dbReference type="InterPro" id="IPR008181">
    <property type="entry name" value="dUTPase"/>
</dbReference>
<feature type="compositionally biased region" description="Low complexity" evidence="5">
    <location>
        <begin position="1"/>
        <end position="34"/>
    </location>
</feature>
<evidence type="ECO:0000256" key="2">
    <source>
        <dbReference type="ARBA" id="ARBA00012379"/>
    </source>
</evidence>
<evidence type="ECO:0000259" key="6">
    <source>
        <dbReference type="Pfam" id="PF00692"/>
    </source>
</evidence>
<dbReference type="GO" id="GO:0004170">
    <property type="term" value="F:dUTP diphosphatase activity"/>
    <property type="evidence" value="ECO:0007669"/>
    <property type="project" value="UniProtKB-EC"/>
</dbReference>
<evidence type="ECO:0000256" key="5">
    <source>
        <dbReference type="SAM" id="MobiDB-lite"/>
    </source>
</evidence>
<dbReference type="PANTHER" id="PTHR11241:SF0">
    <property type="entry name" value="DEOXYURIDINE 5'-TRIPHOSPHATE NUCLEOTIDOHYDROLASE"/>
    <property type="match status" value="1"/>
</dbReference>
<dbReference type="EC" id="3.6.1.23" evidence="2"/>
<dbReference type="InterPro" id="IPR033704">
    <property type="entry name" value="dUTPase_trimeric"/>
</dbReference>
<evidence type="ECO:0000256" key="4">
    <source>
        <dbReference type="ARBA" id="ARBA00023080"/>
    </source>
</evidence>
<keyword evidence="3" id="KW-0378">Hydrolase</keyword>
<dbReference type="GO" id="GO:0006226">
    <property type="term" value="P:dUMP biosynthetic process"/>
    <property type="evidence" value="ECO:0007669"/>
    <property type="project" value="InterPro"/>
</dbReference>
<dbReference type="Pfam" id="PF00692">
    <property type="entry name" value="dUTPase"/>
    <property type="match status" value="1"/>
</dbReference>
<comment type="similarity">
    <text evidence="1">Belongs to the dUTPase family.</text>
</comment>
<organism evidence="7">
    <name type="scientific">viral metagenome</name>
    <dbReference type="NCBI Taxonomy" id="1070528"/>
    <lineage>
        <taxon>unclassified sequences</taxon>
        <taxon>metagenomes</taxon>
        <taxon>organismal metagenomes</taxon>
    </lineage>
</organism>
<dbReference type="GO" id="GO:0000287">
    <property type="term" value="F:magnesium ion binding"/>
    <property type="evidence" value="ECO:0007669"/>
    <property type="project" value="InterPro"/>
</dbReference>
<dbReference type="NCBIfam" id="NF001862">
    <property type="entry name" value="PRK00601.1"/>
    <property type="match status" value="1"/>
</dbReference>
<evidence type="ECO:0000256" key="3">
    <source>
        <dbReference type="ARBA" id="ARBA00022801"/>
    </source>
</evidence>
<sequence length="306" mass="32725">MSPNNMSPNNMSPNNMSPNNMSPNNMSPNNMSSSLNTSSEKSIRKNIDTVKSMTSTPKPEVSIPPSTPKPEVSIPPSTLKPEVSIPPSTLKPEVSIPPSTPSTPSTLKPEVSIPPSTPKPEVSIPPSVKNSNLPPSGKKSDPTHQSTNVETKTVDVSSQKKTTNTTTSKLLVNKLDPNAILPERKSDGAAGYDICCLDKRVVIPPNSRKLISTGLSFTVPEGTYGQLAPRSGMSTMGVNVGAGVIDRDYTGEVKVLLFNHTPEKVYINEKDRIAQLIIKKIELPDVEEVDSLESTNRGNKGFGSTG</sequence>
<reference evidence="7" key="1">
    <citation type="journal article" date="2020" name="Nature">
        <title>Giant virus diversity and host interactions through global metagenomics.</title>
        <authorList>
            <person name="Schulz F."/>
            <person name="Roux S."/>
            <person name="Paez-Espino D."/>
            <person name="Jungbluth S."/>
            <person name="Walsh D.A."/>
            <person name="Denef V.J."/>
            <person name="McMahon K.D."/>
            <person name="Konstantinidis K.T."/>
            <person name="Eloe-Fadrosh E.A."/>
            <person name="Kyrpides N.C."/>
            <person name="Woyke T."/>
        </authorList>
    </citation>
    <scope>NUCLEOTIDE SEQUENCE</scope>
    <source>
        <strain evidence="7">GVMAG-M-3300018416-26</strain>
    </source>
</reference>
<name>A0A6C0BNU2_9ZZZZ</name>